<keyword evidence="3" id="KW-1185">Reference proteome</keyword>
<proteinExistence type="predicted"/>
<dbReference type="CDD" id="cd00761">
    <property type="entry name" value="Glyco_tranf_GTA_type"/>
    <property type="match status" value="1"/>
</dbReference>
<dbReference type="InterPro" id="IPR001173">
    <property type="entry name" value="Glyco_trans_2-like"/>
</dbReference>
<evidence type="ECO:0000259" key="1">
    <source>
        <dbReference type="Pfam" id="PF00535"/>
    </source>
</evidence>
<sequence>MQEERQIDVPGHLAPEFTKGFAGFVSAALEQGEPGQTVASPQAENRRVHCLKIREGFCGVESMERPFGFIARLHGAGQGGKLREQGVGVLPDACVQEPVERSCKIHRSGSRTGMVHGDASQIGLGRGVQFVPDVGVYGVRAGSAGAQSLRHGAGGGGEVMGGAVQREVGAEQCAVQRRLLPGPVHQSCEKLQGIGVLARKLRGHMDKLLGEGSFRADFPQRKGRIERGEGGEIGRESEHVVQCARWRFMQPAVRESGLASSVRPGVAPERLTRRTAGGDCSCGARLLRLRGAYGSSNRPGGSTLAAFLSIQGDETTVDSSSEQTFFNRPETLPEPLRRLTLIGTDGRFQLLGLAQQALESNDEQVVVLGVDFLLAAFEHDPLDGAIAGQILHVVQNSPLVSDGVKDLLRATVEAAGETPDTRYLGRLKLAGDMDAVRNYIEERLAGGQGALHWLKEAVALGAYRGEWDWVRGMVGGYAGHAPGWALAKLRGDMAMLAGDCDAAMEAYAESLNTVETALVFARLGEAMRRTGKKDEAHAAWVRSLSMRPWQVNLLMRLHDSILTQPGVSNILDGGLAVLLYTHNKADDLDATLATLAASDAIASSASAESCIIRVLDNGSTDGTADVLNKWEDTFGSDRFGVVRLPVNVGAPAARNWLLSLDDVRTCKYVAYLDDDAHVPPDWLDGLASAVARYPNAGVWGCKVVDAANPAVLQSVDHHLADPPPKAAQPDPESLDYQRRFKVSNLQHQDLDFGQFDYCRPCHSVTGCCHLFLRERLEESGLFDIRFSPTQYDDIEHDMRQCKDGLFPVYQGRLGVHHAKRSGSQSRTDPKATAGAMANLYKLQMLYSKDEITAMRARLTDALAEDLAAKRQALVNAGVLE</sequence>
<dbReference type="Proteomes" id="UP000448292">
    <property type="component" value="Unassembled WGS sequence"/>
</dbReference>
<dbReference type="InterPro" id="IPR011990">
    <property type="entry name" value="TPR-like_helical_dom_sf"/>
</dbReference>
<dbReference type="InterPro" id="IPR029044">
    <property type="entry name" value="Nucleotide-diphossugar_trans"/>
</dbReference>
<dbReference type="PANTHER" id="PTHR43179">
    <property type="entry name" value="RHAMNOSYLTRANSFERASE WBBL"/>
    <property type="match status" value="1"/>
</dbReference>
<protein>
    <recommendedName>
        <fullName evidence="1">Glycosyltransferase 2-like domain-containing protein</fullName>
    </recommendedName>
</protein>
<accession>A0A7M3MHD7</accession>
<dbReference type="AlphaFoldDB" id="A0A7M3MHD7"/>
<reference evidence="2 3" key="1">
    <citation type="submission" date="2018-06" db="EMBL/GenBank/DDBJ databases">
        <title>Complete genome of Desulfovibrio indonesiensis P37SLT.</title>
        <authorList>
            <person name="Crispim J.S."/>
            <person name="Vidigal P.M.P."/>
            <person name="Silva L.C.F."/>
            <person name="Laguardia C.N."/>
            <person name="Araujo L.C."/>
            <person name="Dias R.S."/>
            <person name="Sousa M.P."/>
            <person name="Paula S.O."/>
            <person name="Silva C."/>
        </authorList>
    </citation>
    <scope>NUCLEOTIDE SEQUENCE [LARGE SCALE GENOMIC DNA]</scope>
    <source>
        <strain evidence="2 3">P37SLT</strain>
    </source>
</reference>
<dbReference type="SUPFAM" id="SSF48452">
    <property type="entry name" value="TPR-like"/>
    <property type="match status" value="1"/>
</dbReference>
<dbReference type="Gene3D" id="3.90.550.10">
    <property type="entry name" value="Spore Coat Polysaccharide Biosynthesis Protein SpsA, Chain A"/>
    <property type="match status" value="1"/>
</dbReference>
<dbReference type="Gene3D" id="1.25.40.10">
    <property type="entry name" value="Tetratricopeptide repeat domain"/>
    <property type="match status" value="1"/>
</dbReference>
<evidence type="ECO:0000313" key="3">
    <source>
        <dbReference type="Proteomes" id="UP000448292"/>
    </source>
</evidence>
<evidence type="ECO:0000313" key="2">
    <source>
        <dbReference type="EMBL" id="TVM18450.1"/>
    </source>
</evidence>
<name>A0A7M3MHD7_9BACT</name>
<dbReference type="EMBL" id="QMIE01000004">
    <property type="protein sequence ID" value="TVM18450.1"/>
    <property type="molecule type" value="Genomic_DNA"/>
</dbReference>
<dbReference type="Pfam" id="PF00535">
    <property type="entry name" value="Glycos_transf_2"/>
    <property type="match status" value="1"/>
</dbReference>
<dbReference type="PANTHER" id="PTHR43179:SF7">
    <property type="entry name" value="RHAMNOSYLTRANSFERASE WBBL"/>
    <property type="match status" value="1"/>
</dbReference>
<feature type="domain" description="Glycosyltransferase 2-like" evidence="1">
    <location>
        <begin position="577"/>
        <end position="730"/>
    </location>
</feature>
<organism evidence="2 3">
    <name type="scientific">Oceanidesulfovibrio indonesiensis</name>
    <dbReference type="NCBI Taxonomy" id="54767"/>
    <lineage>
        <taxon>Bacteria</taxon>
        <taxon>Pseudomonadati</taxon>
        <taxon>Thermodesulfobacteriota</taxon>
        <taxon>Desulfovibrionia</taxon>
        <taxon>Desulfovibrionales</taxon>
        <taxon>Desulfovibrionaceae</taxon>
        <taxon>Oceanidesulfovibrio</taxon>
    </lineage>
</organism>
<comment type="caution">
    <text evidence="2">The sequence shown here is derived from an EMBL/GenBank/DDBJ whole genome shotgun (WGS) entry which is preliminary data.</text>
</comment>
<dbReference type="SUPFAM" id="SSF53448">
    <property type="entry name" value="Nucleotide-diphospho-sugar transferases"/>
    <property type="match status" value="1"/>
</dbReference>
<gene>
    <name evidence="2" type="ORF">DPQ33_06820</name>
</gene>